<name>A0ABZ1QCF5_9ACTN</name>
<accession>A0ABZ1QCF5</accession>
<dbReference type="PANTHER" id="PTHR47691">
    <property type="entry name" value="REGULATOR-RELATED"/>
    <property type="match status" value="1"/>
</dbReference>
<dbReference type="Pfam" id="PF00486">
    <property type="entry name" value="Trans_reg_C"/>
    <property type="match status" value="1"/>
</dbReference>
<evidence type="ECO:0000313" key="7">
    <source>
        <dbReference type="EMBL" id="WUN80352.1"/>
    </source>
</evidence>
<dbReference type="EMBL" id="CP108036">
    <property type="protein sequence ID" value="WUN80352.1"/>
    <property type="molecule type" value="Genomic_DNA"/>
</dbReference>
<feature type="region of interest" description="Disordered" evidence="5">
    <location>
        <begin position="702"/>
        <end position="730"/>
    </location>
</feature>
<evidence type="ECO:0000256" key="3">
    <source>
        <dbReference type="ARBA" id="ARBA00023125"/>
    </source>
</evidence>
<dbReference type="CDD" id="cd15831">
    <property type="entry name" value="BTAD"/>
    <property type="match status" value="1"/>
</dbReference>
<dbReference type="InterPro" id="IPR016032">
    <property type="entry name" value="Sig_transdc_resp-reg_C-effctor"/>
</dbReference>
<evidence type="ECO:0000259" key="6">
    <source>
        <dbReference type="PROSITE" id="PS51755"/>
    </source>
</evidence>
<feature type="domain" description="OmpR/PhoB-type" evidence="6">
    <location>
        <begin position="1"/>
        <end position="90"/>
    </location>
</feature>
<organism evidence="7 8">
    <name type="scientific">Streptomyces erythrochromogenes</name>
    <dbReference type="NCBI Taxonomy" id="285574"/>
    <lineage>
        <taxon>Bacteria</taxon>
        <taxon>Bacillati</taxon>
        <taxon>Actinomycetota</taxon>
        <taxon>Actinomycetes</taxon>
        <taxon>Kitasatosporales</taxon>
        <taxon>Streptomycetaceae</taxon>
        <taxon>Streptomyces</taxon>
    </lineage>
</organism>
<dbReference type="InterPro" id="IPR049945">
    <property type="entry name" value="AAA_22"/>
</dbReference>
<proteinExistence type="inferred from homology"/>
<dbReference type="InterPro" id="IPR005158">
    <property type="entry name" value="BTAD"/>
</dbReference>
<feature type="DNA-binding region" description="OmpR/PhoB-type" evidence="4">
    <location>
        <begin position="1"/>
        <end position="90"/>
    </location>
</feature>
<dbReference type="Proteomes" id="UP001432312">
    <property type="component" value="Chromosome"/>
</dbReference>
<protein>
    <submittedName>
        <fullName evidence="7">Winged helix-turn-helix domain-containing protein</fullName>
    </submittedName>
</protein>
<dbReference type="Gene3D" id="1.25.40.10">
    <property type="entry name" value="Tetratricopeptide repeat domain"/>
    <property type="match status" value="2"/>
</dbReference>
<keyword evidence="2" id="KW-0902">Two-component regulatory system</keyword>
<evidence type="ECO:0000256" key="1">
    <source>
        <dbReference type="ARBA" id="ARBA00005820"/>
    </source>
</evidence>
<dbReference type="InterPro" id="IPR036388">
    <property type="entry name" value="WH-like_DNA-bd_sf"/>
</dbReference>
<dbReference type="RefSeq" id="WP_328739639.1">
    <property type="nucleotide sequence ID" value="NZ_CP108036.1"/>
</dbReference>
<keyword evidence="3 4" id="KW-0238">DNA-binding</keyword>
<dbReference type="Pfam" id="PF13401">
    <property type="entry name" value="AAA_22"/>
    <property type="match status" value="1"/>
</dbReference>
<evidence type="ECO:0000256" key="5">
    <source>
        <dbReference type="SAM" id="MobiDB-lite"/>
    </source>
</evidence>
<dbReference type="InterPro" id="IPR011990">
    <property type="entry name" value="TPR-like_helical_dom_sf"/>
</dbReference>
<dbReference type="InterPro" id="IPR001867">
    <property type="entry name" value="OmpR/PhoB-type_DNA-bd"/>
</dbReference>
<evidence type="ECO:0000256" key="2">
    <source>
        <dbReference type="ARBA" id="ARBA00023012"/>
    </source>
</evidence>
<sequence length="1101" mass="114936">MRISMLGALDVRGEDGSGVGVGGTRLRALLILLALEPGRVVASDLLVDGIWAEEPPAGAANALQALVSRLRRALPGAVVESHPAGYRLAVEPDAVDVVRFERLASEGRAALARDPEAAARVLREALELWRGPALLDVAGSDFFRAPVARLSELRAAVLEDRIEADLRVGRGRELTAELTALVAEHPLRERLVGALMRALVAAGRPAEALTAYAAAREALAEELGADPSPELSALHTAVLRGEVPADAAPAPAAAAESPSPAVQSAQAAPVPLTNLRSGLASFVGRDDDLAHVASLIGAFRLTTLTGPGGAGKTRLAVQSARPLLDRFPDGVWLVELAPLGAEADVAPAVLNALALREHGAAAGDPLDRLAAALRTRTALLVLDNCEHLIEAAASLADRLLGECPGLRILATSREPLGLTGEALWPVHPLALPPRDADAAQAMSYAAVRLLNDRAAAARSGFAVTEETAAAVTRICRALDGMPLAIELAAARLRTMSAEQLAARLDDRFRLLTSGARSAPRQHRTLRAVVDWSWELLTGPERALLRRLAAFPGGATVEAAEGVCAGGPVEAYDVLDLVTSLADKSLLVTDGDGRYRMLETIRAYGLDKLAEAGEEEVVRRAHAAYFTELALAADPYLRRSEQLQWLARLTAEHDNLSAALRGAIAAGEARAAVRLVAAAGWYWWLSGHKADGAQLAAQALALPDRTGDGPDPADPGRVGSDTADPEGAEGRYEESRAVACALAVLFATAGLGDDRQTAELLREGVLLAGRTGSRHPLVRFLDPLDRILRSAAAGEAPPADAWEGAQADEDPWVRAQGLLEGAKTLLGTGGRPERAEAAIAAALAGFRGLGERWGTSFALTLLADLVARRGDHAAAIGHYEEAVAVLGELGVVEDRLYAWVRQAQLRLLAGDPAGGAATMARAQRAAAAAGWPEALAMVAHGRADLARWNGEPDLARAELARAREAIREVAVHPVFRAVVLDSLGYLDAAEGGPAAARAHRAEALDLALAAGHAPTLAQVLVGVADQALRLDRPRKAARLLAAALAVRGGPDHSRADAARVEGAARAALGDAYAEHEEHPGHGDPSGSAPEAVRELARGVLVA</sequence>
<comment type="similarity">
    <text evidence="1">Belongs to the AfsR/DnrI/RedD regulatory family.</text>
</comment>
<reference evidence="7" key="1">
    <citation type="submission" date="2022-10" db="EMBL/GenBank/DDBJ databases">
        <title>The complete genomes of actinobacterial strains from the NBC collection.</title>
        <authorList>
            <person name="Joergensen T.S."/>
            <person name="Alvarez Arevalo M."/>
            <person name="Sterndorff E.B."/>
            <person name="Faurdal D."/>
            <person name="Vuksanovic O."/>
            <person name="Mourched A.-S."/>
            <person name="Charusanti P."/>
            <person name="Shaw S."/>
            <person name="Blin K."/>
            <person name="Weber T."/>
        </authorList>
    </citation>
    <scope>NUCLEOTIDE SEQUENCE</scope>
    <source>
        <strain evidence="7">NBC_00303</strain>
    </source>
</reference>
<dbReference type="Gene3D" id="3.40.50.300">
    <property type="entry name" value="P-loop containing nucleotide triphosphate hydrolases"/>
    <property type="match status" value="1"/>
</dbReference>
<dbReference type="SMART" id="SM00862">
    <property type="entry name" value="Trans_reg_C"/>
    <property type="match status" value="1"/>
</dbReference>
<dbReference type="SMART" id="SM01043">
    <property type="entry name" value="BTAD"/>
    <property type="match status" value="1"/>
</dbReference>
<keyword evidence="8" id="KW-1185">Reference proteome</keyword>
<dbReference type="PANTHER" id="PTHR47691:SF3">
    <property type="entry name" value="HTH-TYPE TRANSCRIPTIONAL REGULATOR RV0890C-RELATED"/>
    <property type="match status" value="1"/>
</dbReference>
<dbReference type="GeneID" id="95498076"/>
<dbReference type="Pfam" id="PF03704">
    <property type="entry name" value="BTAD"/>
    <property type="match status" value="1"/>
</dbReference>
<evidence type="ECO:0000256" key="4">
    <source>
        <dbReference type="PROSITE-ProRule" id="PRU01091"/>
    </source>
</evidence>
<dbReference type="PRINTS" id="PR00364">
    <property type="entry name" value="DISEASERSIST"/>
</dbReference>
<dbReference type="PROSITE" id="PS51755">
    <property type="entry name" value="OMPR_PHOB"/>
    <property type="match status" value="1"/>
</dbReference>
<gene>
    <name evidence="7" type="ORF">OHA91_18540</name>
</gene>
<dbReference type="SUPFAM" id="SSF48452">
    <property type="entry name" value="TPR-like"/>
    <property type="match status" value="2"/>
</dbReference>
<dbReference type="SUPFAM" id="SSF46894">
    <property type="entry name" value="C-terminal effector domain of the bipartite response regulators"/>
    <property type="match status" value="1"/>
</dbReference>
<evidence type="ECO:0000313" key="8">
    <source>
        <dbReference type="Proteomes" id="UP001432312"/>
    </source>
</evidence>
<dbReference type="SUPFAM" id="SSF52540">
    <property type="entry name" value="P-loop containing nucleoside triphosphate hydrolases"/>
    <property type="match status" value="1"/>
</dbReference>
<dbReference type="InterPro" id="IPR027417">
    <property type="entry name" value="P-loop_NTPase"/>
</dbReference>
<dbReference type="Gene3D" id="1.10.10.10">
    <property type="entry name" value="Winged helix-like DNA-binding domain superfamily/Winged helix DNA-binding domain"/>
    <property type="match status" value="1"/>
</dbReference>